<dbReference type="Gene3D" id="3.40.50.300">
    <property type="entry name" value="P-loop containing nucleotide triphosphate hydrolases"/>
    <property type="match status" value="1"/>
</dbReference>
<keyword evidence="8" id="KW-0175">Coiled coil</keyword>
<keyword evidence="6" id="KW-0227">DNA damage</keyword>
<evidence type="ECO:0000256" key="9">
    <source>
        <dbReference type="ARBA" id="ARBA00023172"/>
    </source>
</evidence>
<evidence type="ECO:0000313" key="14">
    <source>
        <dbReference type="EMBL" id="CAD8981528.1"/>
    </source>
</evidence>
<evidence type="ECO:0000256" key="6">
    <source>
        <dbReference type="ARBA" id="ARBA00022763"/>
    </source>
</evidence>
<keyword evidence="11" id="KW-0539">Nucleus</keyword>
<evidence type="ECO:0000256" key="2">
    <source>
        <dbReference type="ARBA" id="ARBA00004286"/>
    </source>
</evidence>
<dbReference type="GO" id="GO:0035861">
    <property type="term" value="C:site of double-strand break"/>
    <property type="evidence" value="ECO:0007669"/>
    <property type="project" value="TreeGrafter"/>
</dbReference>
<reference evidence="14" key="1">
    <citation type="submission" date="2021-01" db="EMBL/GenBank/DDBJ databases">
        <authorList>
            <person name="Corre E."/>
            <person name="Pelletier E."/>
            <person name="Niang G."/>
            <person name="Scheremetjew M."/>
            <person name="Finn R."/>
            <person name="Kale V."/>
            <person name="Holt S."/>
            <person name="Cochrane G."/>
            <person name="Meng A."/>
            <person name="Brown T."/>
            <person name="Cohen L."/>
        </authorList>
    </citation>
    <scope>NUCLEOTIDE SEQUENCE</scope>
    <source>
        <strain evidence="14">CCMP644</strain>
    </source>
</reference>
<keyword evidence="5" id="KW-0547">Nucleotide-binding</keyword>
<evidence type="ECO:0000256" key="10">
    <source>
        <dbReference type="ARBA" id="ARBA00023204"/>
    </source>
</evidence>
<feature type="compositionally biased region" description="Basic and acidic residues" evidence="12">
    <location>
        <begin position="302"/>
        <end position="318"/>
    </location>
</feature>
<dbReference type="SUPFAM" id="SSF52540">
    <property type="entry name" value="P-loop containing nucleoside triphosphate hydrolases"/>
    <property type="match status" value="1"/>
</dbReference>
<evidence type="ECO:0000256" key="1">
    <source>
        <dbReference type="ARBA" id="ARBA00004123"/>
    </source>
</evidence>
<feature type="region of interest" description="Disordered" evidence="12">
    <location>
        <begin position="293"/>
        <end position="318"/>
    </location>
</feature>
<evidence type="ECO:0000256" key="4">
    <source>
        <dbReference type="ARBA" id="ARBA00022454"/>
    </source>
</evidence>
<organism evidence="14">
    <name type="scientific">Hemiselmis andersenii</name>
    <name type="common">Cryptophyte alga</name>
    <dbReference type="NCBI Taxonomy" id="464988"/>
    <lineage>
        <taxon>Eukaryota</taxon>
        <taxon>Cryptophyceae</taxon>
        <taxon>Cryptomonadales</taxon>
        <taxon>Hemiselmidaceae</taxon>
        <taxon>Hemiselmis</taxon>
    </lineage>
</organism>
<evidence type="ECO:0000256" key="3">
    <source>
        <dbReference type="ARBA" id="ARBA00006793"/>
    </source>
</evidence>
<name>A0A6U5BUP9_HEMAN</name>
<dbReference type="PANTHER" id="PTHR19306:SF6">
    <property type="entry name" value="STRUCTURAL MAINTENANCE OF CHROMOSOMES PROTEIN 6"/>
    <property type="match status" value="1"/>
</dbReference>
<evidence type="ECO:0000256" key="12">
    <source>
        <dbReference type="SAM" id="MobiDB-lite"/>
    </source>
</evidence>
<evidence type="ECO:0000256" key="11">
    <source>
        <dbReference type="ARBA" id="ARBA00023242"/>
    </source>
</evidence>
<evidence type="ECO:0000259" key="13">
    <source>
        <dbReference type="Pfam" id="PF02463"/>
    </source>
</evidence>
<dbReference type="EMBL" id="HBFX01054010">
    <property type="protein sequence ID" value="CAD8981528.1"/>
    <property type="molecule type" value="Transcribed_RNA"/>
</dbReference>
<protein>
    <recommendedName>
        <fullName evidence="13">RecF/RecN/SMC N-terminal domain-containing protein</fullName>
    </recommendedName>
</protein>
<dbReference type="GO" id="GO:0003697">
    <property type="term" value="F:single-stranded DNA binding"/>
    <property type="evidence" value="ECO:0007669"/>
    <property type="project" value="TreeGrafter"/>
</dbReference>
<dbReference type="InterPro" id="IPR027417">
    <property type="entry name" value="P-loop_NTPase"/>
</dbReference>
<dbReference type="GO" id="GO:0005524">
    <property type="term" value="F:ATP binding"/>
    <property type="evidence" value="ECO:0007669"/>
    <property type="project" value="UniProtKB-KW"/>
</dbReference>
<evidence type="ECO:0000256" key="7">
    <source>
        <dbReference type="ARBA" id="ARBA00022840"/>
    </source>
</evidence>
<gene>
    <name evidence="14" type="ORF">HAND00432_LOCUS32538</name>
</gene>
<dbReference type="GO" id="GO:0003684">
    <property type="term" value="F:damaged DNA binding"/>
    <property type="evidence" value="ECO:0007669"/>
    <property type="project" value="TreeGrafter"/>
</dbReference>
<dbReference type="InterPro" id="IPR003395">
    <property type="entry name" value="RecF/RecN/SMC_N"/>
</dbReference>
<feature type="compositionally biased region" description="Basic and acidic residues" evidence="12">
    <location>
        <begin position="497"/>
        <end position="510"/>
    </location>
</feature>
<comment type="similarity">
    <text evidence="3">Belongs to the SMC family. SMC6 subfamily.</text>
</comment>
<feature type="region of interest" description="Disordered" evidence="12">
    <location>
        <begin position="473"/>
        <end position="510"/>
    </location>
</feature>
<dbReference type="AlphaFoldDB" id="A0A6U5BUP9"/>
<dbReference type="GO" id="GO:0030915">
    <property type="term" value="C:Smc5-Smc6 complex"/>
    <property type="evidence" value="ECO:0007669"/>
    <property type="project" value="TreeGrafter"/>
</dbReference>
<comment type="subcellular location">
    <subcellularLocation>
        <location evidence="2">Chromosome</location>
    </subcellularLocation>
    <subcellularLocation>
        <location evidence="1">Nucleus</location>
    </subcellularLocation>
</comment>
<dbReference type="GO" id="GO:0000724">
    <property type="term" value="P:double-strand break repair via homologous recombination"/>
    <property type="evidence" value="ECO:0007669"/>
    <property type="project" value="TreeGrafter"/>
</dbReference>
<proteinExistence type="inferred from homology"/>
<keyword evidence="4" id="KW-0158">Chromosome</keyword>
<dbReference type="PANTHER" id="PTHR19306">
    <property type="entry name" value="STRUCTURAL MAINTENANCE OF CHROMOSOMES 5,6 SMC5, SMC6"/>
    <property type="match status" value="1"/>
</dbReference>
<dbReference type="GO" id="GO:0005634">
    <property type="term" value="C:nucleus"/>
    <property type="evidence" value="ECO:0007669"/>
    <property type="project" value="UniProtKB-SubCell"/>
</dbReference>
<sequence length="609" mass="68023">MALADAVSLRVCKTYLVDNQRTADALKKVVTDLRLGGRLEENAPIALANMDVFEGSDVHGSEKTLMDVLEVSHPDPDVRRCITNYLIDNTRINELRLCESYDQCKANTDPTRPGKSVTLPNGVRHMPSRDSFFIERDGNVRRLWVRGRAAGSNAVRCKDLFTVDLASAQRDVKDKIEGLKRDATAAKSEVQKAEAEMQAKRKEEAAAKKLVAELGQEIGRVERKKSEEEQKEQQDGEAEAMAEVGVMDGEILRKQEAIDKAEADVLPGLVEELGKKKEAMSEADRLYREAKKDADKIEEDAQGLKRTDGEVSKGRNEAERELVKLEHKIAGKRKEMEETKKVKGTLEGELKTLLEAMSDVGERMETDRTRQQVGKEIDALTKQLDRRQRQSSRRADEVSKRYKEALHRKEHMDEVLQAYEGLADKLINSWKARKLALKRRKNGVGKVVSETFSRLLRVKNFSGELLLNHSNGTMEPLVRTAPGHEREAGAGKKKRKSDGDSDAPKTKELSGGERSISTLCLVLALAEASETPLVALDEFDVFMDEANRNASLLILCEQRRRENSQTILISPHAMASLPSGNDIHKFVMPPIDRNQRRLVLGGSSQASGV</sequence>
<evidence type="ECO:0000256" key="8">
    <source>
        <dbReference type="ARBA" id="ARBA00023054"/>
    </source>
</evidence>
<feature type="domain" description="RecF/RecN/SMC N-terminal" evidence="13">
    <location>
        <begin position="250"/>
        <end position="570"/>
    </location>
</feature>
<keyword evidence="9" id="KW-0233">DNA recombination</keyword>
<keyword evidence="7" id="KW-0067">ATP-binding</keyword>
<dbReference type="Pfam" id="PF02463">
    <property type="entry name" value="SMC_N"/>
    <property type="match status" value="1"/>
</dbReference>
<evidence type="ECO:0000256" key="5">
    <source>
        <dbReference type="ARBA" id="ARBA00022741"/>
    </source>
</evidence>
<keyword evidence="10" id="KW-0234">DNA repair</keyword>
<feature type="compositionally biased region" description="Basic and acidic residues" evidence="12">
    <location>
        <begin position="220"/>
        <end position="234"/>
    </location>
</feature>
<feature type="region of interest" description="Disordered" evidence="12">
    <location>
        <begin position="220"/>
        <end position="239"/>
    </location>
</feature>
<accession>A0A6U5BUP9</accession>